<dbReference type="KEGG" id="pbp:STSP1_01961"/>
<evidence type="ECO:0000256" key="1">
    <source>
        <dbReference type="SAM" id="MobiDB-lite"/>
    </source>
</evidence>
<feature type="compositionally biased region" description="Basic and acidic residues" evidence="1">
    <location>
        <begin position="152"/>
        <end position="163"/>
    </location>
</feature>
<sequence>MNKVLLVLLITLALFASEEEKASSLEDYSVIYKKNIFSKNRIPDLPPEQTEEAEKKVRRVISVYVLKGTAFSGSKPSAFIEEEVSGKVYIVGPGEEIAGREILNVSKDAIVCREGDSESEVKIGGELGRSETEKTVFVQQDSEPAEQDDEKTEPAGDSDKSEILKKLIERRKRQLDK</sequence>
<feature type="compositionally biased region" description="Basic and acidic residues" evidence="1">
    <location>
        <begin position="124"/>
        <end position="134"/>
    </location>
</feature>
<accession>A0A1W6LP45</accession>
<name>A0A1W6LP45_9BACT</name>
<evidence type="ECO:0000313" key="2">
    <source>
        <dbReference type="EMBL" id="ARN57550.1"/>
    </source>
</evidence>
<dbReference type="STRING" id="1941349.STSP1_01961"/>
<organism evidence="2 3">
    <name type="scientific">Sedimentisphaera salicampi</name>
    <dbReference type="NCBI Taxonomy" id="1941349"/>
    <lineage>
        <taxon>Bacteria</taxon>
        <taxon>Pseudomonadati</taxon>
        <taxon>Planctomycetota</taxon>
        <taxon>Phycisphaerae</taxon>
        <taxon>Sedimentisphaerales</taxon>
        <taxon>Sedimentisphaeraceae</taxon>
        <taxon>Sedimentisphaera</taxon>
    </lineage>
</organism>
<proteinExistence type="predicted"/>
<dbReference type="Proteomes" id="UP000193334">
    <property type="component" value="Chromosome"/>
</dbReference>
<gene>
    <name evidence="2" type="ORF">STSP1_01961</name>
</gene>
<feature type="region of interest" description="Disordered" evidence="1">
    <location>
        <begin position="124"/>
        <end position="163"/>
    </location>
</feature>
<evidence type="ECO:0000313" key="3">
    <source>
        <dbReference type="Proteomes" id="UP000193334"/>
    </source>
</evidence>
<dbReference type="AlphaFoldDB" id="A0A1W6LP45"/>
<keyword evidence="3" id="KW-1185">Reference proteome</keyword>
<reference evidence="3" key="1">
    <citation type="submission" date="2017-04" db="EMBL/GenBank/DDBJ databases">
        <title>Comparative genomics and description of representatives of a novel lineage of planctomycetes thriving in anoxic sediments.</title>
        <authorList>
            <person name="Spring S."/>
            <person name="Bunk B."/>
            <person name="Sproer C."/>
        </authorList>
    </citation>
    <scope>NUCLEOTIDE SEQUENCE [LARGE SCALE GENOMIC DNA]</scope>
    <source>
        <strain evidence="3">ST-PulAB-D4</strain>
    </source>
</reference>
<protein>
    <submittedName>
        <fullName evidence="2">Uncharacterized protein</fullName>
    </submittedName>
</protein>
<dbReference type="EMBL" id="CP021023">
    <property type="protein sequence ID" value="ARN57550.1"/>
    <property type="molecule type" value="Genomic_DNA"/>
</dbReference>